<dbReference type="AlphaFoldDB" id="X0U4I0"/>
<comment type="caution">
    <text evidence="1">The sequence shown here is derived from an EMBL/GenBank/DDBJ whole genome shotgun (WGS) entry which is preliminary data.</text>
</comment>
<sequence>MKLTAEEVAQGIRAGESKNEKITYSVIDPFAFAEDGGPSIAERMAAQSYRRDFVRADNKRACLNGAQWVAGISCDSD</sequence>
<evidence type="ECO:0000313" key="1">
    <source>
        <dbReference type="EMBL" id="GAF83390.1"/>
    </source>
</evidence>
<accession>X0U4I0</accession>
<organism evidence="1">
    <name type="scientific">marine sediment metagenome</name>
    <dbReference type="NCBI Taxonomy" id="412755"/>
    <lineage>
        <taxon>unclassified sequences</taxon>
        <taxon>metagenomes</taxon>
        <taxon>ecological metagenomes</taxon>
    </lineage>
</organism>
<protein>
    <submittedName>
        <fullName evidence="1">Uncharacterized protein</fullName>
    </submittedName>
</protein>
<name>X0U4I0_9ZZZZ</name>
<dbReference type="EMBL" id="BARS01006115">
    <property type="protein sequence ID" value="GAF83390.1"/>
    <property type="molecule type" value="Genomic_DNA"/>
</dbReference>
<gene>
    <name evidence="1" type="ORF">S01H1_11955</name>
</gene>
<reference evidence="1" key="1">
    <citation type="journal article" date="2014" name="Front. Microbiol.">
        <title>High frequency of phylogenetically diverse reductive dehalogenase-homologous genes in deep subseafloor sedimentary metagenomes.</title>
        <authorList>
            <person name="Kawai M."/>
            <person name="Futagami T."/>
            <person name="Toyoda A."/>
            <person name="Takaki Y."/>
            <person name="Nishi S."/>
            <person name="Hori S."/>
            <person name="Arai W."/>
            <person name="Tsubouchi T."/>
            <person name="Morono Y."/>
            <person name="Uchiyama I."/>
            <person name="Ito T."/>
            <person name="Fujiyama A."/>
            <person name="Inagaki F."/>
            <person name="Takami H."/>
        </authorList>
    </citation>
    <scope>NUCLEOTIDE SEQUENCE</scope>
    <source>
        <strain evidence="1">Expedition CK06-06</strain>
    </source>
</reference>
<proteinExistence type="predicted"/>